<protein>
    <recommendedName>
        <fullName evidence="3">DNA repair photolyase</fullName>
    </recommendedName>
</protein>
<dbReference type="InterPro" id="IPR013785">
    <property type="entry name" value="Aldolase_TIM"/>
</dbReference>
<dbReference type="AlphaFoldDB" id="A0A8J3VXP0"/>
<sequence length="425" mass="47841">MTAEPVLPPPTIHRAGLRPTDLKVMPAEQQATLDPYMRLIVGNRKSGLSLNHIVGCPLDCGYCVRHFWGNFDDKVPQMLVTTPEAVEMLVAHPEFLPHTTPLQLFNKATDPFLPGVKPHTFAVLEELDRRGLSNLVLIITRFHVREEDMARLGRLQYIRPTLLFTYSGINDARVEPIAKTSTTVDSIRTAAAHRGNTKVILYWRPIVPGWNDDPDTMAGVLQVADETGVDAIVFTGYYHKEENATYLRDLGVPVPYADNWQRRKVLPGELDASVVQAWRDSGISIPLYRKTSCGVTAAWKLPDYNGHLGVPELCDICPSEQVARCRQALKAPTPDEFRTALEMFGFDPDTPFLIEDGHVLTAKLGEQRRYALQHYFGYQVWEVEHPHVHSAHGRALEGYTLTPEEQDLLEQARERLAASARHDDD</sequence>
<dbReference type="RefSeq" id="WP_204013186.1">
    <property type="nucleotide sequence ID" value="NZ_BOOG01000012.1"/>
</dbReference>
<organism evidence="1 2">
    <name type="scientific">Sphaerimonospora thailandensis</name>
    <dbReference type="NCBI Taxonomy" id="795644"/>
    <lineage>
        <taxon>Bacteria</taxon>
        <taxon>Bacillati</taxon>
        <taxon>Actinomycetota</taxon>
        <taxon>Actinomycetes</taxon>
        <taxon>Streptosporangiales</taxon>
        <taxon>Streptosporangiaceae</taxon>
        <taxon>Sphaerimonospora</taxon>
    </lineage>
</organism>
<proteinExistence type="predicted"/>
<comment type="caution">
    <text evidence="1">The sequence shown here is derived from an EMBL/GenBank/DDBJ whole genome shotgun (WGS) entry which is preliminary data.</text>
</comment>
<evidence type="ECO:0000313" key="2">
    <source>
        <dbReference type="Proteomes" id="UP000610966"/>
    </source>
</evidence>
<evidence type="ECO:0000313" key="1">
    <source>
        <dbReference type="EMBL" id="GIH69139.1"/>
    </source>
</evidence>
<keyword evidence="2" id="KW-1185">Reference proteome</keyword>
<dbReference type="Proteomes" id="UP000610966">
    <property type="component" value="Unassembled WGS sequence"/>
</dbReference>
<reference evidence="1" key="1">
    <citation type="submission" date="2021-01" db="EMBL/GenBank/DDBJ databases">
        <title>Whole genome shotgun sequence of Sphaerimonospora thailandensis NBRC 107569.</title>
        <authorList>
            <person name="Komaki H."/>
            <person name="Tamura T."/>
        </authorList>
    </citation>
    <scope>NUCLEOTIDE SEQUENCE</scope>
    <source>
        <strain evidence="1">NBRC 107569</strain>
    </source>
</reference>
<evidence type="ECO:0008006" key="3">
    <source>
        <dbReference type="Google" id="ProtNLM"/>
    </source>
</evidence>
<name>A0A8J3VXP0_9ACTN</name>
<accession>A0A8J3VXP0</accession>
<dbReference type="EMBL" id="BOOG01000012">
    <property type="protein sequence ID" value="GIH69139.1"/>
    <property type="molecule type" value="Genomic_DNA"/>
</dbReference>
<gene>
    <name evidence="1" type="ORF">Mth01_13920</name>
</gene>
<dbReference type="Gene3D" id="3.20.20.70">
    <property type="entry name" value="Aldolase class I"/>
    <property type="match status" value="1"/>
</dbReference>